<dbReference type="InterPro" id="IPR007372">
    <property type="entry name" value="Lipid/polyisoprenoid-bd_YceI"/>
</dbReference>
<dbReference type="SMART" id="SM00867">
    <property type="entry name" value="YceI"/>
    <property type="match status" value="1"/>
</dbReference>
<dbReference type="SUPFAM" id="SSF101874">
    <property type="entry name" value="YceI-like"/>
    <property type="match status" value="1"/>
</dbReference>
<feature type="chain" id="PRO_5022839963" evidence="1">
    <location>
        <begin position="25"/>
        <end position="181"/>
    </location>
</feature>
<dbReference type="EMBL" id="VTRV01000043">
    <property type="protein sequence ID" value="TZF90320.1"/>
    <property type="molecule type" value="Genomic_DNA"/>
</dbReference>
<dbReference type="Pfam" id="PF04264">
    <property type="entry name" value="YceI"/>
    <property type="match status" value="1"/>
</dbReference>
<name>A0A5D8Z6N4_9GAMM</name>
<organism evidence="3 4">
    <name type="scientific">Cognatilysobacter lacus</name>
    <dbReference type="NCBI Taxonomy" id="1643323"/>
    <lineage>
        <taxon>Bacteria</taxon>
        <taxon>Pseudomonadati</taxon>
        <taxon>Pseudomonadota</taxon>
        <taxon>Gammaproteobacteria</taxon>
        <taxon>Lysobacterales</taxon>
        <taxon>Lysobacteraceae</taxon>
        <taxon>Cognatilysobacter</taxon>
    </lineage>
</organism>
<protein>
    <submittedName>
        <fullName evidence="3">YceI family protein</fullName>
    </submittedName>
</protein>
<feature type="signal peptide" evidence="1">
    <location>
        <begin position="1"/>
        <end position="24"/>
    </location>
</feature>
<evidence type="ECO:0000313" key="3">
    <source>
        <dbReference type="EMBL" id="TZF90320.1"/>
    </source>
</evidence>
<dbReference type="RefSeq" id="WP_149352392.1">
    <property type="nucleotide sequence ID" value="NZ_VTRV01000043.1"/>
</dbReference>
<keyword evidence="4" id="KW-1185">Reference proteome</keyword>
<accession>A0A5D8Z6N4</accession>
<dbReference type="Proteomes" id="UP000323164">
    <property type="component" value="Unassembled WGS sequence"/>
</dbReference>
<reference evidence="3 4" key="1">
    <citation type="submission" date="2019-08" db="EMBL/GenBank/DDBJ databases">
        <title>Draft genome sequence of Lysobacter sp. UKS-15.</title>
        <authorList>
            <person name="Im W.-T."/>
        </authorList>
    </citation>
    <scope>NUCLEOTIDE SEQUENCE [LARGE SCALE GENOMIC DNA]</scope>
    <source>
        <strain evidence="3 4">UKS-15</strain>
    </source>
</reference>
<evidence type="ECO:0000313" key="4">
    <source>
        <dbReference type="Proteomes" id="UP000323164"/>
    </source>
</evidence>
<keyword evidence="1" id="KW-0732">Signal</keyword>
<evidence type="ECO:0000259" key="2">
    <source>
        <dbReference type="SMART" id="SM00867"/>
    </source>
</evidence>
<gene>
    <name evidence="3" type="ORF">FW784_05715</name>
</gene>
<evidence type="ECO:0000256" key="1">
    <source>
        <dbReference type="SAM" id="SignalP"/>
    </source>
</evidence>
<dbReference type="PANTHER" id="PTHR34406">
    <property type="entry name" value="PROTEIN YCEI"/>
    <property type="match status" value="1"/>
</dbReference>
<dbReference type="AlphaFoldDB" id="A0A5D8Z6N4"/>
<comment type="caution">
    <text evidence="3">The sequence shown here is derived from an EMBL/GenBank/DDBJ whole genome shotgun (WGS) entry which is preliminary data.</text>
</comment>
<dbReference type="PANTHER" id="PTHR34406:SF1">
    <property type="entry name" value="PROTEIN YCEI"/>
    <property type="match status" value="1"/>
</dbReference>
<dbReference type="InterPro" id="IPR036761">
    <property type="entry name" value="TTHA0802/YceI-like_sf"/>
</dbReference>
<proteinExistence type="predicted"/>
<sequence>MTRLPALVLALVALPAAAANYVQAPGSTLGFSAKYQGEVFTGGFPSFATRMSFDPKALATSKLDVGIALVSAATGDRDRDTNLRGSDFFNVARFPQARYVATRFRALGGNRYAADGQLSLRGVTRPVTLLFTWTPGVKPVLLGQATVKRLDFGVGSGDWADTDIISNEVAVNTRVVFAPAK</sequence>
<feature type="domain" description="Lipid/polyisoprenoid-binding YceI-like" evidence="2">
    <location>
        <begin position="20"/>
        <end position="178"/>
    </location>
</feature>
<dbReference type="Gene3D" id="2.40.128.110">
    <property type="entry name" value="Lipid/polyisoprenoid-binding, YceI-like"/>
    <property type="match status" value="1"/>
</dbReference>
<dbReference type="OrthoDB" id="1247465at2"/>